<dbReference type="RefSeq" id="WP_346178377.1">
    <property type="nucleotide sequence ID" value="NZ_BAAASD010000044.1"/>
</dbReference>
<gene>
    <name evidence="3" type="ORF">GCM10010246_70510</name>
</gene>
<evidence type="ECO:0000259" key="2">
    <source>
        <dbReference type="SMART" id="SM00421"/>
    </source>
</evidence>
<feature type="compositionally biased region" description="Low complexity" evidence="1">
    <location>
        <begin position="7"/>
        <end position="39"/>
    </location>
</feature>
<evidence type="ECO:0000313" key="3">
    <source>
        <dbReference type="EMBL" id="GAA2367224.1"/>
    </source>
</evidence>
<dbReference type="InterPro" id="IPR000792">
    <property type="entry name" value="Tscrpt_reg_LuxR_C"/>
</dbReference>
<dbReference type="InterPro" id="IPR036388">
    <property type="entry name" value="WH-like_DNA-bd_sf"/>
</dbReference>
<protein>
    <recommendedName>
        <fullName evidence="2">HTH luxR-type domain-containing protein</fullName>
    </recommendedName>
</protein>
<evidence type="ECO:0000256" key="1">
    <source>
        <dbReference type="SAM" id="MobiDB-lite"/>
    </source>
</evidence>
<dbReference type="Gene3D" id="1.10.10.10">
    <property type="entry name" value="Winged helix-like DNA-binding domain superfamily/Winged helix DNA-binding domain"/>
    <property type="match status" value="1"/>
</dbReference>
<keyword evidence="4" id="KW-1185">Reference proteome</keyword>
<proteinExistence type="predicted"/>
<evidence type="ECO:0000313" key="4">
    <source>
        <dbReference type="Proteomes" id="UP001500253"/>
    </source>
</evidence>
<organism evidence="3 4">
    <name type="scientific">Streptomyces cuspidosporus</name>
    <dbReference type="NCBI Taxonomy" id="66882"/>
    <lineage>
        <taxon>Bacteria</taxon>
        <taxon>Bacillati</taxon>
        <taxon>Actinomycetota</taxon>
        <taxon>Actinomycetes</taxon>
        <taxon>Kitasatosporales</taxon>
        <taxon>Streptomycetaceae</taxon>
        <taxon>Streptomyces</taxon>
    </lineage>
</organism>
<dbReference type="Proteomes" id="UP001500253">
    <property type="component" value="Unassembled WGS sequence"/>
</dbReference>
<feature type="region of interest" description="Disordered" evidence="1">
    <location>
        <begin position="1"/>
        <end position="69"/>
    </location>
</feature>
<dbReference type="InterPro" id="IPR016032">
    <property type="entry name" value="Sig_transdc_resp-reg_C-effctor"/>
</dbReference>
<name>A0ABN3H2B6_9ACTN</name>
<dbReference type="SUPFAM" id="SSF46894">
    <property type="entry name" value="C-terminal effector domain of the bipartite response regulators"/>
    <property type="match status" value="1"/>
</dbReference>
<comment type="caution">
    <text evidence="3">The sequence shown here is derived from an EMBL/GenBank/DDBJ whole genome shotgun (WGS) entry which is preliminary data.</text>
</comment>
<dbReference type="EMBL" id="BAAASD010000044">
    <property type="protein sequence ID" value="GAA2367224.1"/>
    <property type="molecule type" value="Genomic_DNA"/>
</dbReference>
<feature type="domain" description="HTH luxR-type" evidence="2">
    <location>
        <begin position="252"/>
        <end position="309"/>
    </location>
</feature>
<feature type="compositionally biased region" description="Basic and acidic residues" evidence="1">
    <location>
        <begin position="40"/>
        <end position="50"/>
    </location>
</feature>
<accession>A0ABN3H2B6</accession>
<sequence>MTDRTARTTARATGRTTGRATGWAGERAAARAPGRTAARLTERRHPEAPPDRPAAPRSGGQEPAGAAEDALDRTLREVRTLLESTVHEHRARRSRDALFTEVGVADAAFLAAAEQVVGRAVRSVDAAFPEPTPRLAADHAALHALVSGVGDVGGADPVEVRVLRTRPLAEPGPALGPGGGLGARPPEIRIAAVPLPTAVIADGRTALVCTDTAEGRRASLVRDPAVVATLLGLFGNIWRTAAPAARPLDFGNRARTEMVRRVLRRLGDGVTDEAAARELAISVRTYRRYVTGILELLEVNSRFQAGVRACELGILDRFSTGS</sequence>
<reference evidence="3 4" key="1">
    <citation type="journal article" date="2019" name="Int. J. Syst. Evol. Microbiol.">
        <title>The Global Catalogue of Microorganisms (GCM) 10K type strain sequencing project: providing services to taxonomists for standard genome sequencing and annotation.</title>
        <authorList>
            <consortium name="The Broad Institute Genomics Platform"/>
            <consortium name="The Broad Institute Genome Sequencing Center for Infectious Disease"/>
            <person name="Wu L."/>
            <person name="Ma J."/>
        </authorList>
    </citation>
    <scope>NUCLEOTIDE SEQUENCE [LARGE SCALE GENOMIC DNA]</scope>
    <source>
        <strain evidence="3 4">JCM 4316</strain>
    </source>
</reference>
<dbReference type="SMART" id="SM00421">
    <property type="entry name" value="HTH_LUXR"/>
    <property type="match status" value="1"/>
</dbReference>